<evidence type="ECO:0000313" key="3">
    <source>
        <dbReference type="EMBL" id="XDI07042.1"/>
    </source>
</evidence>
<dbReference type="PANTHER" id="PTHR39339:SF1">
    <property type="entry name" value="CHAD DOMAIN-CONTAINING PROTEIN"/>
    <property type="match status" value="1"/>
</dbReference>
<dbReference type="SUPFAM" id="SSF55154">
    <property type="entry name" value="CYTH-like phosphatases"/>
    <property type="match status" value="1"/>
</dbReference>
<organism evidence="3">
    <name type="scientific">Herbiconiux sp. A18JL235</name>
    <dbReference type="NCBI Taxonomy" id="3152363"/>
    <lineage>
        <taxon>Bacteria</taxon>
        <taxon>Bacillati</taxon>
        <taxon>Actinomycetota</taxon>
        <taxon>Actinomycetes</taxon>
        <taxon>Micrococcales</taxon>
        <taxon>Microbacteriaceae</taxon>
        <taxon>Herbiconiux</taxon>
    </lineage>
</organism>
<dbReference type="PANTHER" id="PTHR39339">
    <property type="entry name" value="SLR1444 PROTEIN"/>
    <property type="match status" value="1"/>
</dbReference>
<feature type="compositionally biased region" description="Basic residues" evidence="1">
    <location>
        <begin position="430"/>
        <end position="441"/>
    </location>
</feature>
<dbReference type="InterPro" id="IPR007899">
    <property type="entry name" value="CHAD_dom"/>
</dbReference>
<feature type="domain" description="CHAD" evidence="2">
    <location>
        <begin position="254"/>
        <end position="558"/>
    </location>
</feature>
<evidence type="ECO:0000259" key="2">
    <source>
        <dbReference type="PROSITE" id="PS51708"/>
    </source>
</evidence>
<feature type="region of interest" description="Disordered" evidence="1">
    <location>
        <begin position="226"/>
        <end position="246"/>
    </location>
</feature>
<accession>A0AB39BKB4</accession>
<evidence type="ECO:0000256" key="1">
    <source>
        <dbReference type="SAM" id="MobiDB-lite"/>
    </source>
</evidence>
<reference evidence="3" key="1">
    <citation type="submission" date="2024-05" db="EMBL/GenBank/DDBJ databases">
        <title>Herbiconiux sp. A18JL235.</title>
        <authorList>
            <person name="Zhang G."/>
        </authorList>
    </citation>
    <scope>NUCLEOTIDE SEQUENCE</scope>
    <source>
        <strain evidence="3">A18JL235</strain>
    </source>
</reference>
<name>A0AB39BKB4_9MICO</name>
<protein>
    <submittedName>
        <fullName evidence="3">CHAD domain-containing protein</fullName>
    </submittedName>
</protein>
<proteinExistence type="predicted"/>
<dbReference type="AlphaFoldDB" id="A0AB39BKB4"/>
<dbReference type="Pfam" id="PF05235">
    <property type="entry name" value="CHAD"/>
    <property type="match status" value="1"/>
</dbReference>
<sequence>MAHTVQTEIEQKFSIADDRAVPELTGIGAVTAVDHVDPVVLEAVYYDTDSLALARRRIALRRRQGGHDEGWHVKLPAAEGRTELQWPLAVEGALPYGGSDGVSDTGQPSTAEAVEVPLEVLDAVRVHVRDHRLTPLARISTTRTVTNLLDSDGRVVIELADDRVVASDARAGVVRAWREWEVELGEAAPGTPKKRAALLEEAAAVLLAAGAEVSPSVSKLAQALGRTGLGGPEREGADAEQPAHASARTIESTLTPAAAVVLAGVRDLATQIVELDPRVRADDDDAVHRLRVVVRRLRSVLASHRELFDGDGLGRLRDSLSRLGALLGETRDLEVRARWAADALAEVEADRGVVDADARRRLVDDTRAEHADAHRRLVSAMSDTPYYRLLDELDLLLAGPVPALLADAPSGPSSPRKLSRRVAGREASRALKRTVSPRHARRVDDVDPVEAARALAALHASRKAARRLRYTVEFADTAPASTLGGRGERVADAAEELQDALGWHRDASLFAEFVLLTAHRADAAGESTFTYGVLHQRARDQAARALALADDARRALKRMV</sequence>
<dbReference type="SMART" id="SM01118">
    <property type="entry name" value="CYTH"/>
    <property type="match status" value="1"/>
</dbReference>
<dbReference type="PROSITE" id="PS51708">
    <property type="entry name" value="CHAD"/>
    <property type="match status" value="1"/>
</dbReference>
<gene>
    <name evidence="3" type="ORF">ABFY20_08070</name>
</gene>
<dbReference type="RefSeq" id="WP_368499418.1">
    <property type="nucleotide sequence ID" value="NZ_CP162511.1"/>
</dbReference>
<feature type="region of interest" description="Disordered" evidence="1">
    <location>
        <begin position="407"/>
        <end position="442"/>
    </location>
</feature>
<dbReference type="SMART" id="SM00880">
    <property type="entry name" value="CHAD"/>
    <property type="match status" value="1"/>
</dbReference>
<dbReference type="InterPro" id="IPR038186">
    <property type="entry name" value="CHAD_dom_sf"/>
</dbReference>
<dbReference type="InterPro" id="IPR033469">
    <property type="entry name" value="CYTH-like_dom_sf"/>
</dbReference>
<dbReference type="Gene3D" id="1.40.20.10">
    <property type="entry name" value="CHAD domain"/>
    <property type="match status" value="1"/>
</dbReference>
<dbReference type="EMBL" id="CP162511">
    <property type="protein sequence ID" value="XDI07042.1"/>
    <property type="molecule type" value="Genomic_DNA"/>
</dbReference>
<dbReference type="Pfam" id="PF01928">
    <property type="entry name" value="CYTH"/>
    <property type="match status" value="1"/>
</dbReference>
<dbReference type="InterPro" id="IPR023577">
    <property type="entry name" value="CYTH_domain"/>
</dbReference>
<dbReference type="Gene3D" id="2.40.320.10">
    <property type="entry name" value="Hypothetical Protein Pfu-838710-001"/>
    <property type="match status" value="1"/>
</dbReference>
<dbReference type="CDD" id="cd07374">
    <property type="entry name" value="CYTH-like_Pase"/>
    <property type="match status" value="1"/>
</dbReference>